<evidence type="ECO:0000313" key="8">
    <source>
        <dbReference type="Proteomes" id="UP000197446"/>
    </source>
</evidence>
<dbReference type="Gene3D" id="3.30.1330.60">
    <property type="entry name" value="OmpA-like domain"/>
    <property type="match status" value="1"/>
</dbReference>
<protein>
    <submittedName>
        <fullName evidence="7">Cell envelope biogenesis protein OmpA</fullName>
    </submittedName>
</protein>
<dbReference type="PANTHER" id="PTHR30329:SF21">
    <property type="entry name" value="LIPOPROTEIN YIAD-RELATED"/>
    <property type="match status" value="1"/>
</dbReference>
<accession>A0A254N9Y7</accession>
<dbReference type="AlphaFoldDB" id="A0A254N9Y7"/>
<keyword evidence="3" id="KW-0998">Cell outer membrane</keyword>
<sequence>MRLHHRLATILVAAASLLTLPARAAEGFAPDVPGAADHPLIKRFNGSWLAGQRVSDWDAAAVPAAPEFQKADKYKFKDLIELEGKITRLLYVAPRGKSALEVWRNYEQALNAAGFKKRFACERDCSDLYFAWSRQLDPTKGFTWAKGDLDTPTGSRYSLTSALSFDQGRMLVGTLGKPGQEATVLLYTSLAANATTGLVATYLQVVEPKAMATGQVTVDPAALQAGLAAEGRVTLTGLFFDTGKTELKPESKAQLDAMAELLKSQPALKAWIVGHTDNVGPFDANEKLSFARAQAVVAALTAAPYKVDGKRLTARGLASLAPLAGNGDDAGRARNRRVELVAQ</sequence>
<reference evidence="7 8" key="1">
    <citation type="journal article" date="2007" name="Int. J. Syst. Evol. Microbiol.">
        <title>Description of Pelomonas aquatica sp. nov. and Pelomonas puraquae sp. nov., isolated from industrial and haemodialysis water.</title>
        <authorList>
            <person name="Gomila M."/>
            <person name="Bowien B."/>
            <person name="Falsen E."/>
            <person name="Moore E.R."/>
            <person name="Lalucat J."/>
        </authorList>
    </citation>
    <scope>NUCLEOTIDE SEQUENCE [LARGE SCALE GENOMIC DNA]</scope>
    <source>
        <strain evidence="7 8">CCUG 52769</strain>
    </source>
</reference>
<dbReference type="GO" id="GO:0009279">
    <property type="term" value="C:cell outer membrane"/>
    <property type="evidence" value="ECO:0007669"/>
    <property type="project" value="UniProtKB-SubCell"/>
</dbReference>
<dbReference type="InterPro" id="IPR050330">
    <property type="entry name" value="Bact_OuterMem_StrucFunc"/>
</dbReference>
<dbReference type="PRINTS" id="PR01021">
    <property type="entry name" value="OMPADOMAIN"/>
</dbReference>
<evidence type="ECO:0000313" key="7">
    <source>
        <dbReference type="EMBL" id="OWR01943.1"/>
    </source>
</evidence>
<gene>
    <name evidence="7" type="ORF">CDO81_21675</name>
</gene>
<comment type="caution">
    <text evidence="7">The sequence shown here is derived from an EMBL/GenBank/DDBJ whole genome shotgun (WGS) entry which is preliminary data.</text>
</comment>
<dbReference type="PANTHER" id="PTHR30329">
    <property type="entry name" value="STATOR ELEMENT OF FLAGELLAR MOTOR COMPLEX"/>
    <property type="match status" value="1"/>
</dbReference>
<dbReference type="Proteomes" id="UP000197446">
    <property type="component" value="Unassembled WGS sequence"/>
</dbReference>
<dbReference type="InterPro" id="IPR006665">
    <property type="entry name" value="OmpA-like"/>
</dbReference>
<feature type="domain" description="OmpA-like" evidence="6">
    <location>
        <begin position="227"/>
        <end position="343"/>
    </location>
</feature>
<dbReference type="EMBL" id="NISI01000011">
    <property type="protein sequence ID" value="OWR01943.1"/>
    <property type="molecule type" value="Genomic_DNA"/>
</dbReference>
<evidence type="ECO:0000256" key="5">
    <source>
        <dbReference type="SAM" id="SignalP"/>
    </source>
</evidence>
<feature type="signal peptide" evidence="5">
    <location>
        <begin position="1"/>
        <end position="24"/>
    </location>
</feature>
<organism evidence="7 8">
    <name type="scientific">Roseateles puraquae</name>
    <dbReference type="NCBI Taxonomy" id="431059"/>
    <lineage>
        <taxon>Bacteria</taxon>
        <taxon>Pseudomonadati</taxon>
        <taxon>Pseudomonadota</taxon>
        <taxon>Betaproteobacteria</taxon>
        <taxon>Burkholderiales</taxon>
        <taxon>Sphaerotilaceae</taxon>
        <taxon>Roseateles</taxon>
    </lineage>
</organism>
<dbReference type="PROSITE" id="PS51123">
    <property type="entry name" value="OMPA_2"/>
    <property type="match status" value="1"/>
</dbReference>
<comment type="subcellular location">
    <subcellularLocation>
        <location evidence="1">Cell outer membrane</location>
    </subcellularLocation>
</comment>
<keyword evidence="2 4" id="KW-0472">Membrane</keyword>
<keyword evidence="5" id="KW-0732">Signal</keyword>
<dbReference type="InterPro" id="IPR036737">
    <property type="entry name" value="OmpA-like_sf"/>
</dbReference>
<keyword evidence="8" id="KW-1185">Reference proteome</keyword>
<proteinExistence type="predicted"/>
<evidence type="ECO:0000256" key="3">
    <source>
        <dbReference type="ARBA" id="ARBA00023237"/>
    </source>
</evidence>
<dbReference type="RefSeq" id="WP_088485331.1">
    <property type="nucleotide sequence ID" value="NZ_NISI01000011.1"/>
</dbReference>
<feature type="chain" id="PRO_5013395599" evidence="5">
    <location>
        <begin position="25"/>
        <end position="343"/>
    </location>
</feature>
<evidence type="ECO:0000256" key="1">
    <source>
        <dbReference type="ARBA" id="ARBA00004442"/>
    </source>
</evidence>
<dbReference type="InterPro" id="IPR006664">
    <property type="entry name" value="OMP_bac"/>
</dbReference>
<dbReference type="Pfam" id="PF00691">
    <property type="entry name" value="OmpA"/>
    <property type="match status" value="1"/>
</dbReference>
<dbReference type="OrthoDB" id="345640at2"/>
<evidence type="ECO:0000256" key="4">
    <source>
        <dbReference type="PROSITE-ProRule" id="PRU00473"/>
    </source>
</evidence>
<evidence type="ECO:0000259" key="6">
    <source>
        <dbReference type="PROSITE" id="PS51123"/>
    </source>
</evidence>
<evidence type="ECO:0000256" key="2">
    <source>
        <dbReference type="ARBA" id="ARBA00023136"/>
    </source>
</evidence>
<name>A0A254N9Y7_9BURK</name>
<dbReference type="CDD" id="cd07185">
    <property type="entry name" value="OmpA_C-like"/>
    <property type="match status" value="1"/>
</dbReference>
<dbReference type="SUPFAM" id="SSF103088">
    <property type="entry name" value="OmpA-like"/>
    <property type="match status" value="1"/>
</dbReference>